<feature type="transmembrane region" description="Helical" evidence="1">
    <location>
        <begin position="12"/>
        <end position="32"/>
    </location>
</feature>
<keyword evidence="1" id="KW-0812">Transmembrane</keyword>
<dbReference type="Pfam" id="PF04367">
    <property type="entry name" value="DUF502"/>
    <property type="match status" value="1"/>
</dbReference>
<reference evidence="2 3" key="1">
    <citation type="submission" date="2017-05" db="EMBL/GenBank/DDBJ databases">
        <authorList>
            <person name="Varghese N."/>
            <person name="Submissions S."/>
        </authorList>
    </citation>
    <scope>NUCLEOTIDE SEQUENCE [LARGE SCALE GENOMIC DNA]</scope>
    <source>
        <strain evidence="2 3">DSM 21985</strain>
    </source>
</reference>
<dbReference type="PANTHER" id="PTHR31876:SF26">
    <property type="entry name" value="PROTEIN LIKE COV 2"/>
    <property type="match status" value="1"/>
</dbReference>
<dbReference type="AlphaFoldDB" id="A0A521C1A0"/>
<keyword evidence="1" id="KW-0472">Membrane</keyword>
<dbReference type="EMBL" id="FXTP01000004">
    <property type="protein sequence ID" value="SMO53115.1"/>
    <property type="molecule type" value="Genomic_DNA"/>
</dbReference>
<keyword evidence="3" id="KW-1185">Reference proteome</keyword>
<proteinExistence type="predicted"/>
<gene>
    <name evidence="2" type="ORF">SAMN06265219_10463</name>
</gene>
<dbReference type="RefSeq" id="WP_142453679.1">
    <property type="nucleotide sequence ID" value="NZ_FXTP01000004.1"/>
</dbReference>
<sequence length="192" mass="22470">MKTLLNYFLRGMLLILPFTVTAYFMYVTVIWMNDFFNELLFSWFEYEYQIPGLGIVAGFILITFFGFLITRTFVKPVVYFFEKLLTKTPIFNIVYSSLKDLTEAFVGDRKKFNKPVYVEFSEPAGMKRFGFITEESLEHFGLKDEVAVYCPHSYNFSGNLYIVPREKVTRIKTDPTNFMRFVVSGGVTRIQS</sequence>
<dbReference type="OrthoDB" id="9789516at2"/>
<keyword evidence="1" id="KW-1133">Transmembrane helix</keyword>
<accession>A0A521C1A0</accession>
<protein>
    <submittedName>
        <fullName evidence="2">Uncharacterized membrane protein</fullName>
    </submittedName>
</protein>
<dbReference type="InterPro" id="IPR007462">
    <property type="entry name" value="COV1-like"/>
</dbReference>
<evidence type="ECO:0000256" key="1">
    <source>
        <dbReference type="SAM" id="Phobius"/>
    </source>
</evidence>
<feature type="transmembrane region" description="Helical" evidence="1">
    <location>
        <begin position="52"/>
        <end position="74"/>
    </location>
</feature>
<name>A0A521C1A0_9BACT</name>
<dbReference type="Proteomes" id="UP000317557">
    <property type="component" value="Unassembled WGS sequence"/>
</dbReference>
<evidence type="ECO:0000313" key="2">
    <source>
        <dbReference type="EMBL" id="SMO53115.1"/>
    </source>
</evidence>
<dbReference type="PANTHER" id="PTHR31876">
    <property type="entry name" value="COV-LIKE PROTEIN 1"/>
    <property type="match status" value="1"/>
</dbReference>
<evidence type="ECO:0000313" key="3">
    <source>
        <dbReference type="Proteomes" id="UP000317557"/>
    </source>
</evidence>
<organism evidence="2 3">
    <name type="scientific">Gracilimonas mengyeensis</name>
    <dbReference type="NCBI Taxonomy" id="1302730"/>
    <lineage>
        <taxon>Bacteria</taxon>
        <taxon>Pseudomonadati</taxon>
        <taxon>Balneolota</taxon>
        <taxon>Balneolia</taxon>
        <taxon>Balneolales</taxon>
        <taxon>Balneolaceae</taxon>
        <taxon>Gracilimonas</taxon>
    </lineage>
</organism>